<dbReference type="PANTHER" id="PTHR43756">
    <property type="entry name" value="CHOLINE MONOOXYGENASE, CHLOROPLASTIC"/>
    <property type="match status" value="1"/>
</dbReference>
<dbReference type="GO" id="GO:0005506">
    <property type="term" value="F:iron ion binding"/>
    <property type="evidence" value="ECO:0007669"/>
    <property type="project" value="InterPro"/>
</dbReference>
<proteinExistence type="predicted"/>
<dbReference type="GO" id="GO:0051537">
    <property type="term" value="F:2 iron, 2 sulfur cluster binding"/>
    <property type="evidence" value="ECO:0007669"/>
    <property type="project" value="UniProtKB-KW"/>
</dbReference>
<dbReference type="Gene3D" id="2.102.10.10">
    <property type="entry name" value="Rieske [2Fe-2S] iron-sulphur domain"/>
    <property type="match status" value="1"/>
</dbReference>
<evidence type="ECO:0000256" key="7">
    <source>
        <dbReference type="ARBA" id="ARBA00023027"/>
    </source>
</evidence>
<dbReference type="InterPro" id="IPR001663">
    <property type="entry name" value="Rng_hydr_dOase-A"/>
</dbReference>
<comment type="cofactor">
    <cofactor evidence="1">
        <name>Fe cation</name>
        <dbReference type="ChEBI" id="CHEBI:24875"/>
    </cofactor>
</comment>
<keyword evidence="9" id="KW-0223">Dioxygenase</keyword>
<dbReference type="InterPro" id="IPR036922">
    <property type="entry name" value="Rieske_2Fe-2S_sf"/>
</dbReference>
<evidence type="ECO:0000256" key="1">
    <source>
        <dbReference type="ARBA" id="ARBA00001962"/>
    </source>
</evidence>
<dbReference type="EMBL" id="JAEKJA010000009">
    <property type="protein sequence ID" value="MBJ3776438.1"/>
    <property type="molecule type" value="Genomic_DNA"/>
</dbReference>
<organism evidence="9 10">
    <name type="scientific">Acuticoccus mangrovi</name>
    <dbReference type="NCBI Taxonomy" id="2796142"/>
    <lineage>
        <taxon>Bacteria</taxon>
        <taxon>Pseudomonadati</taxon>
        <taxon>Pseudomonadota</taxon>
        <taxon>Alphaproteobacteria</taxon>
        <taxon>Hyphomicrobiales</taxon>
        <taxon>Amorphaceae</taxon>
        <taxon>Acuticoccus</taxon>
    </lineage>
</organism>
<dbReference type="Pfam" id="PF00848">
    <property type="entry name" value="Ring_hydroxyl_A"/>
    <property type="match status" value="1"/>
</dbReference>
<keyword evidence="6" id="KW-0411">Iron-sulfur</keyword>
<comment type="caution">
    <text evidence="9">The sequence shown here is derived from an EMBL/GenBank/DDBJ whole genome shotgun (WGS) entry which is preliminary data.</text>
</comment>
<dbReference type="Pfam" id="PF00355">
    <property type="entry name" value="Rieske"/>
    <property type="match status" value="1"/>
</dbReference>
<keyword evidence="3" id="KW-0479">Metal-binding</keyword>
<dbReference type="CDD" id="cd03469">
    <property type="entry name" value="Rieske_RO_Alpha_N"/>
    <property type="match status" value="1"/>
</dbReference>
<evidence type="ECO:0000313" key="9">
    <source>
        <dbReference type="EMBL" id="MBJ3776438.1"/>
    </source>
</evidence>
<feature type="domain" description="Rieske" evidence="8">
    <location>
        <begin position="49"/>
        <end position="156"/>
    </location>
</feature>
<evidence type="ECO:0000259" key="8">
    <source>
        <dbReference type="PROSITE" id="PS51296"/>
    </source>
</evidence>
<dbReference type="PROSITE" id="PS00570">
    <property type="entry name" value="RING_HYDROXYL_ALPHA"/>
    <property type="match status" value="1"/>
</dbReference>
<dbReference type="SUPFAM" id="SSF50022">
    <property type="entry name" value="ISP domain"/>
    <property type="match status" value="1"/>
</dbReference>
<sequence length="381" mass="42528">MAEGQSLLDPALYARVRLPLLQAETLPPWCYTSDSFFESEVDTIFRRMWNFVGRVDEIAEPGAYMTVDVCGEPLFVVRDAEGAIRAFANTCRHRGARLLCGMGQKRAISCPYHSWTYGLDGALRGAPGMEETEGFDRSRYGLIPVAIDIWAGFVFVSLDPDPAPLADQLGNLPEVFASYRFEDMVCVQRTEYDLACNWKIYIENAMEDYHTATVHRKSIGTQKTVREEAVGDWDAIFMPAEATIAVLPGDTTPFPTIPSLKGRPAVGTYFTVLYPNTFFASTLDCMWWLQALPEGPGRCKVIHGVCFPKDTAARDDFAAVLPRYNRRWEKSLGEDNGISEEQQVGLNSRLGGPGRFSIHEPIVHAIGNWVLDRVLADDPRA</sequence>
<name>A0A934IPX1_9HYPH</name>
<dbReference type="GO" id="GO:0051213">
    <property type="term" value="F:dioxygenase activity"/>
    <property type="evidence" value="ECO:0007669"/>
    <property type="project" value="UniProtKB-KW"/>
</dbReference>
<dbReference type="InterPro" id="IPR017941">
    <property type="entry name" value="Rieske_2Fe-2S"/>
</dbReference>
<dbReference type="PANTHER" id="PTHR43756:SF5">
    <property type="entry name" value="CHOLINE MONOOXYGENASE, CHLOROPLASTIC"/>
    <property type="match status" value="1"/>
</dbReference>
<reference evidence="9" key="1">
    <citation type="submission" date="2020-12" db="EMBL/GenBank/DDBJ databases">
        <title>Bacterial taxonomy.</title>
        <authorList>
            <person name="Pan X."/>
        </authorList>
    </citation>
    <scope>NUCLEOTIDE SEQUENCE</scope>
    <source>
        <strain evidence="9">B2012</strain>
    </source>
</reference>
<evidence type="ECO:0000313" key="10">
    <source>
        <dbReference type="Proteomes" id="UP000609531"/>
    </source>
</evidence>
<dbReference type="PROSITE" id="PS51296">
    <property type="entry name" value="RIESKE"/>
    <property type="match status" value="1"/>
</dbReference>
<protein>
    <submittedName>
        <fullName evidence="9">Aromatic ring-hydroxylating dioxygenase subunit alpha</fullName>
    </submittedName>
</protein>
<keyword evidence="5" id="KW-0408">Iron</keyword>
<evidence type="ECO:0000256" key="2">
    <source>
        <dbReference type="ARBA" id="ARBA00022714"/>
    </source>
</evidence>
<keyword evidence="2" id="KW-0001">2Fe-2S</keyword>
<dbReference type="PRINTS" id="PR00090">
    <property type="entry name" value="RNGDIOXGNASE"/>
</dbReference>
<gene>
    <name evidence="9" type="ORF">JCR33_12100</name>
</gene>
<dbReference type="InterPro" id="IPR015879">
    <property type="entry name" value="Ring_hydroxy_dOase_asu_C_dom"/>
</dbReference>
<evidence type="ECO:0000256" key="5">
    <source>
        <dbReference type="ARBA" id="ARBA00023004"/>
    </source>
</evidence>
<dbReference type="InterPro" id="IPR015881">
    <property type="entry name" value="ARHD_Rieske_2Fe_2S"/>
</dbReference>
<evidence type="ECO:0000256" key="6">
    <source>
        <dbReference type="ARBA" id="ARBA00023014"/>
    </source>
</evidence>
<evidence type="ECO:0000256" key="3">
    <source>
        <dbReference type="ARBA" id="ARBA00022723"/>
    </source>
</evidence>
<dbReference type="CDD" id="cd00680">
    <property type="entry name" value="RHO_alpha_C"/>
    <property type="match status" value="1"/>
</dbReference>
<keyword evidence="7" id="KW-0520">NAD</keyword>
<accession>A0A934IPX1</accession>
<dbReference type="AlphaFoldDB" id="A0A934IPX1"/>
<dbReference type="SUPFAM" id="SSF55961">
    <property type="entry name" value="Bet v1-like"/>
    <property type="match status" value="1"/>
</dbReference>
<dbReference type="Proteomes" id="UP000609531">
    <property type="component" value="Unassembled WGS sequence"/>
</dbReference>
<dbReference type="RefSeq" id="WP_198882344.1">
    <property type="nucleotide sequence ID" value="NZ_JAEKJA010000009.1"/>
</dbReference>
<dbReference type="Gene3D" id="3.90.380.10">
    <property type="entry name" value="Naphthalene 1,2-dioxygenase Alpha Subunit, Chain A, domain 1"/>
    <property type="match status" value="2"/>
</dbReference>
<evidence type="ECO:0000256" key="4">
    <source>
        <dbReference type="ARBA" id="ARBA00023002"/>
    </source>
</evidence>
<keyword evidence="4" id="KW-0560">Oxidoreductase</keyword>
<keyword evidence="10" id="KW-1185">Reference proteome</keyword>